<organism evidence="1">
    <name type="scientific">Arion vulgaris</name>
    <dbReference type="NCBI Taxonomy" id="1028688"/>
    <lineage>
        <taxon>Eukaryota</taxon>
        <taxon>Metazoa</taxon>
        <taxon>Spiralia</taxon>
        <taxon>Lophotrochozoa</taxon>
        <taxon>Mollusca</taxon>
        <taxon>Gastropoda</taxon>
        <taxon>Heterobranchia</taxon>
        <taxon>Euthyneura</taxon>
        <taxon>Panpulmonata</taxon>
        <taxon>Eupulmonata</taxon>
        <taxon>Stylommatophora</taxon>
        <taxon>Helicina</taxon>
        <taxon>Arionoidea</taxon>
        <taxon>Arionidae</taxon>
        <taxon>Arion</taxon>
    </lineage>
</organism>
<accession>A0A0B6YZT7</accession>
<proteinExistence type="predicted"/>
<feature type="non-terminal residue" evidence="1">
    <location>
        <position position="78"/>
    </location>
</feature>
<evidence type="ECO:0000313" key="1">
    <source>
        <dbReference type="EMBL" id="CEK61637.1"/>
    </source>
</evidence>
<dbReference type="EMBL" id="HACG01014772">
    <property type="protein sequence ID" value="CEK61637.1"/>
    <property type="molecule type" value="Transcribed_RNA"/>
</dbReference>
<dbReference type="AlphaFoldDB" id="A0A0B6YZT7"/>
<feature type="non-terminal residue" evidence="1">
    <location>
        <position position="1"/>
    </location>
</feature>
<reference evidence="1" key="1">
    <citation type="submission" date="2014-12" db="EMBL/GenBank/DDBJ databases">
        <title>Insight into the proteome of Arion vulgaris.</title>
        <authorList>
            <person name="Aradska J."/>
            <person name="Bulat T."/>
            <person name="Smidak R."/>
            <person name="Sarate P."/>
            <person name="Gangsoo J."/>
            <person name="Sialana F."/>
            <person name="Bilban M."/>
            <person name="Lubec G."/>
        </authorList>
    </citation>
    <scope>NUCLEOTIDE SEQUENCE</scope>
    <source>
        <tissue evidence="1">Skin</tissue>
    </source>
</reference>
<protein>
    <submittedName>
        <fullName evidence="1">Uncharacterized protein</fullName>
    </submittedName>
</protein>
<gene>
    <name evidence="1" type="primary">ORF42814</name>
</gene>
<name>A0A0B6YZT7_9EUPU</name>
<sequence>GLNHYNHQQFTELHSSLFRSTLVSMAMREQTGWLALPPLWGGGESVDLASTHNALIECGSKEHFHLNQSTSSTARLQE</sequence>